<dbReference type="Gene3D" id="2.60.260.20">
    <property type="entry name" value="Urease metallochaperone UreE, N-terminal domain"/>
    <property type="match status" value="2"/>
</dbReference>
<evidence type="ECO:0000259" key="3">
    <source>
        <dbReference type="PROSITE" id="PS50076"/>
    </source>
</evidence>
<proteinExistence type="predicted"/>
<sequence>MGKDYYQVLGVSKDADDDTLKKAYKKAALKWHPDRNKDNVEAANKKFKEVGEAFEVLSDKNKRTIYDQFGEEGLKGGGPPPSADGAAGGGFGGFPGGAGFGGGGFPGGGGGRTFTFTSGGPGGMGGMGGGFSPSDPNDIFASIFGGANPFGGGMGGGMGGMPGMGGMGGMGGGMEDMFGGGGGLGGGARRKAGGMPGGFNFGGGAPGGGAHPPPADEKPSDVEKQLPLSLQDLYTGTTKRLKVGRKLASGGSEEKVLTVEVKPGWKKGTKIRFSGAGHEVSPGSFQDVVFIVDEKPHPHFRRDGDDLRVTIPLKLIDALDPPKPGSSGSRKQVETLDARKIDIPIPQPAPGKSCITPGKTTRLANEGMPISKMGGKRKGDLVVEWSVELPENLTAPKIGREGQKICADRSQVFAIAFHPLQMLFDSPSDTELTEYKEVHYDDDIDHYQGNCFDRAKRHSVSHSISSHSLRFRYLLRIKVLTAEMRLINLALIVTSFELEE</sequence>
<organism evidence="4 5">
    <name type="scientific">Pseudozyma hubeiensis (strain SY62)</name>
    <name type="common">Yeast</name>
    <dbReference type="NCBI Taxonomy" id="1305764"/>
    <lineage>
        <taxon>Eukaryota</taxon>
        <taxon>Fungi</taxon>
        <taxon>Dikarya</taxon>
        <taxon>Basidiomycota</taxon>
        <taxon>Ustilaginomycotina</taxon>
        <taxon>Ustilaginomycetes</taxon>
        <taxon>Ustilaginales</taxon>
        <taxon>Ustilaginaceae</taxon>
        <taxon>Pseudozyma</taxon>
    </lineage>
</organism>
<dbReference type="Gene3D" id="1.10.287.110">
    <property type="entry name" value="DnaJ domain"/>
    <property type="match status" value="1"/>
</dbReference>
<dbReference type="InterPro" id="IPR008971">
    <property type="entry name" value="HSP40/DnaJ_pept-bd"/>
</dbReference>
<dbReference type="PRINTS" id="PR00625">
    <property type="entry name" value="JDOMAIN"/>
</dbReference>
<dbReference type="eggNOG" id="KOG0714">
    <property type="taxonomic scope" value="Eukaryota"/>
</dbReference>
<keyword evidence="5" id="KW-1185">Reference proteome</keyword>
<dbReference type="InterPro" id="IPR051339">
    <property type="entry name" value="DnaJ_subfamily_B"/>
</dbReference>
<dbReference type="InterPro" id="IPR001623">
    <property type="entry name" value="DnaJ_domain"/>
</dbReference>
<keyword evidence="1" id="KW-0143">Chaperone</keyword>
<dbReference type="GO" id="GO:0005829">
    <property type="term" value="C:cytosol"/>
    <property type="evidence" value="ECO:0007669"/>
    <property type="project" value="TreeGrafter"/>
</dbReference>
<dbReference type="Pfam" id="PF01556">
    <property type="entry name" value="DnaJ_C"/>
    <property type="match status" value="1"/>
</dbReference>
<dbReference type="FunFam" id="2.60.260.20:FF:000015">
    <property type="entry name" value="Heat shock protein 40"/>
    <property type="match status" value="1"/>
</dbReference>
<dbReference type="GO" id="GO:0006413">
    <property type="term" value="P:translational initiation"/>
    <property type="evidence" value="ECO:0007669"/>
    <property type="project" value="TreeGrafter"/>
</dbReference>
<feature type="compositionally biased region" description="Gly residues" evidence="2">
    <location>
        <begin position="194"/>
        <end position="210"/>
    </location>
</feature>
<dbReference type="Pfam" id="PF00226">
    <property type="entry name" value="DnaJ"/>
    <property type="match status" value="1"/>
</dbReference>
<dbReference type="HOGENOM" id="CLU_017633_0_0_1"/>
<name>R9P9S0_PSEHS</name>
<dbReference type="GO" id="GO:0051087">
    <property type="term" value="F:protein-folding chaperone binding"/>
    <property type="evidence" value="ECO:0007669"/>
    <property type="project" value="TreeGrafter"/>
</dbReference>
<feature type="region of interest" description="Disordered" evidence="2">
    <location>
        <begin position="193"/>
        <end position="222"/>
    </location>
</feature>
<dbReference type="STRING" id="1305764.R9P9S0"/>
<dbReference type="InterPro" id="IPR036869">
    <property type="entry name" value="J_dom_sf"/>
</dbReference>
<dbReference type="SUPFAM" id="SSF46565">
    <property type="entry name" value="Chaperone J-domain"/>
    <property type="match status" value="1"/>
</dbReference>
<dbReference type="SUPFAM" id="SSF49493">
    <property type="entry name" value="HSP40/DnaJ peptide-binding domain"/>
    <property type="match status" value="2"/>
</dbReference>
<evidence type="ECO:0000313" key="5">
    <source>
        <dbReference type="Proteomes" id="UP000014071"/>
    </source>
</evidence>
<feature type="domain" description="J" evidence="3">
    <location>
        <begin position="4"/>
        <end position="70"/>
    </location>
</feature>
<gene>
    <name evidence="4" type="ORF">PHSY_005688</name>
</gene>
<dbReference type="AlphaFoldDB" id="R9P9S0"/>
<dbReference type="OrthoDB" id="10250354at2759"/>
<accession>R9P9S0</accession>
<dbReference type="PANTHER" id="PTHR24078">
    <property type="entry name" value="DNAJ HOMOLOG SUBFAMILY C MEMBER"/>
    <property type="match status" value="1"/>
</dbReference>
<reference evidence="5" key="1">
    <citation type="journal article" date="2013" name="Genome Announc.">
        <title>Draft genome sequence of the basidiomycetous yeast-like fungus Pseudozyma hubeiensis SY62, which produces an abundant amount of the biosurfactant mannosylerythritol lipids.</title>
        <authorList>
            <person name="Konishi M."/>
            <person name="Hatada Y."/>
            <person name="Horiuchi J."/>
        </authorList>
    </citation>
    <scope>NUCLEOTIDE SEQUENCE [LARGE SCALE GENOMIC DNA]</scope>
    <source>
        <strain evidence="5">SY62</strain>
    </source>
</reference>
<dbReference type="CDD" id="cd10747">
    <property type="entry name" value="DnaJ_C"/>
    <property type="match status" value="1"/>
</dbReference>
<feature type="region of interest" description="Disordered" evidence="2">
    <location>
        <begin position="70"/>
        <end position="91"/>
    </location>
</feature>
<dbReference type="PANTHER" id="PTHR24078:SF553">
    <property type="entry name" value="DNAJ HOMOLOG SUBFAMILY B MEMBER 5"/>
    <property type="match status" value="1"/>
</dbReference>
<evidence type="ECO:0000256" key="2">
    <source>
        <dbReference type="SAM" id="MobiDB-lite"/>
    </source>
</evidence>
<dbReference type="Proteomes" id="UP000014071">
    <property type="component" value="Unassembled WGS sequence"/>
</dbReference>
<dbReference type="GO" id="GO:0006457">
    <property type="term" value="P:protein folding"/>
    <property type="evidence" value="ECO:0007669"/>
    <property type="project" value="InterPro"/>
</dbReference>
<dbReference type="PROSITE" id="PS00636">
    <property type="entry name" value="DNAJ_1"/>
    <property type="match status" value="1"/>
</dbReference>
<dbReference type="PROSITE" id="PS50076">
    <property type="entry name" value="DNAJ_2"/>
    <property type="match status" value="1"/>
</dbReference>
<evidence type="ECO:0000256" key="1">
    <source>
        <dbReference type="ARBA" id="ARBA00023186"/>
    </source>
</evidence>
<dbReference type="InterPro" id="IPR002939">
    <property type="entry name" value="DnaJ_C"/>
</dbReference>
<dbReference type="GeneID" id="24110965"/>
<dbReference type="EMBL" id="DF238815">
    <property type="protein sequence ID" value="GAC98099.1"/>
    <property type="molecule type" value="Genomic_DNA"/>
</dbReference>
<dbReference type="RefSeq" id="XP_012191686.1">
    <property type="nucleotide sequence ID" value="XM_012336296.1"/>
</dbReference>
<dbReference type="InterPro" id="IPR018253">
    <property type="entry name" value="DnaJ_domain_CS"/>
</dbReference>
<dbReference type="GO" id="GO:0051082">
    <property type="term" value="F:unfolded protein binding"/>
    <property type="evidence" value="ECO:0007669"/>
    <property type="project" value="InterPro"/>
</dbReference>
<protein>
    <submittedName>
        <fullName evidence="4">Probable DnaJ-like heat-shock protein</fullName>
    </submittedName>
</protein>
<dbReference type="CDD" id="cd06257">
    <property type="entry name" value="DnaJ"/>
    <property type="match status" value="1"/>
</dbReference>
<dbReference type="SMART" id="SM00271">
    <property type="entry name" value="DnaJ"/>
    <property type="match status" value="1"/>
</dbReference>
<evidence type="ECO:0000313" key="4">
    <source>
        <dbReference type="EMBL" id="GAC98099.1"/>
    </source>
</evidence>